<proteinExistence type="predicted"/>
<sequence>MLRNRGFTKSAQTSILISRRSLSSYKSDEYQFLHKSTIPTYHFQKRTPIEHHLNGFKTKGERGSMPYLYSLNFCRSFSSSANRLTSDDFSDVINDLIKKDDRHSINHGYVQKLKGVDNLNVLEQFCIESRPSNPQEALLTLQRLSNLFHTKKDDQIVEFLKSESYVSSLSAQFLNDEADISCLLEAAICIFNILEKLPDGKIDEDAPLNLTPNFNKFFITFMERIKKRMCDVDVEKLNPDTVVAFYRCLESKKYAEIDPNFVGEYKKVLQRKIPDITSTATITTLLTTLNKEDLKEGSFSMLVLSKVEELSPYMLLGELVNVFVYLAENGYRKIPILDALSEAIRNHTDILTLPQLERLANGIMKISFYNPRLVVRYCSDLISSSNTICRSSQVSLFSSFLSNARVTDEKVWRKLIKWMNEASRTANVGDIRWCVGSLALMNVDQKLCSSLVAALASRLQPTPTEPPLKWLNAVWSVASLKCLTRRLAESVLNETFVKELFSKEFSPYKNPLKPE</sequence>
<accession>A0AC35GBW3</accession>
<dbReference type="Proteomes" id="UP000887580">
    <property type="component" value="Unplaced"/>
</dbReference>
<organism evidence="1 2">
    <name type="scientific">Panagrolaimus sp. PS1159</name>
    <dbReference type="NCBI Taxonomy" id="55785"/>
    <lineage>
        <taxon>Eukaryota</taxon>
        <taxon>Metazoa</taxon>
        <taxon>Ecdysozoa</taxon>
        <taxon>Nematoda</taxon>
        <taxon>Chromadorea</taxon>
        <taxon>Rhabditida</taxon>
        <taxon>Tylenchina</taxon>
        <taxon>Panagrolaimomorpha</taxon>
        <taxon>Panagrolaimoidea</taxon>
        <taxon>Panagrolaimidae</taxon>
        <taxon>Panagrolaimus</taxon>
    </lineage>
</organism>
<name>A0AC35GBW3_9BILA</name>
<evidence type="ECO:0000313" key="1">
    <source>
        <dbReference type="Proteomes" id="UP000887580"/>
    </source>
</evidence>
<protein>
    <submittedName>
        <fullName evidence="2">Uncharacterized protein</fullName>
    </submittedName>
</protein>
<evidence type="ECO:0000313" key="2">
    <source>
        <dbReference type="WBParaSite" id="PS1159_v2.g3386.t1"/>
    </source>
</evidence>
<dbReference type="WBParaSite" id="PS1159_v2.g3386.t1">
    <property type="protein sequence ID" value="PS1159_v2.g3386.t1"/>
    <property type="gene ID" value="PS1159_v2.g3386"/>
</dbReference>
<reference evidence="2" key="1">
    <citation type="submission" date="2022-11" db="UniProtKB">
        <authorList>
            <consortium name="WormBaseParasite"/>
        </authorList>
    </citation>
    <scope>IDENTIFICATION</scope>
</reference>